<evidence type="ECO:0000256" key="4">
    <source>
        <dbReference type="ARBA" id="ARBA00022989"/>
    </source>
</evidence>
<accession>A0A1M6M4C1</accession>
<evidence type="ECO:0000256" key="5">
    <source>
        <dbReference type="ARBA" id="ARBA00023136"/>
    </source>
</evidence>
<dbReference type="GO" id="GO:0044341">
    <property type="term" value="P:sodium-dependent phosphate transport"/>
    <property type="evidence" value="ECO:0007669"/>
    <property type="project" value="InterPro"/>
</dbReference>
<feature type="transmembrane region" description="Helical" evidence="6">
    <location>
        <begin position="209"/>
        <end position="232"/>
    </location>
</feature>
<feature type="transmembrane region" description="Helical" evidence="6">
    <location>
        <begin position="174"/>
        <end position="197"/>
    </location>
</feature>
<dbReference type="EMBL" id="FRAI01000006">
    <property type="protein sequence ID" value="SHJ78289.1"/>
    <property type="molecule type" value="Genomic_DNA"/>
</dbReference>
<feature type="transmembrane region" description="Helical" evidence="6">
    <location>
        <begin position="131"/>
        <end position="153"/>
    </location>
</feature>
<dbReference type="OrthoDB" id="9763003at2"/>
<dbReference type="RefSeq" id="WP_072906290.1">
    <property type="nucleotide sequence ID" value="NZ_FRAI01000006.1"/>
</dbReference>
<feature type="transmembrane region" description="Helical" evidence="6">
    <location>
        <begin position="108"/>
        <end position="125"/>
    </location>
</feature>
<dbReference type="Proteomes" id="UP000243547">
    <property type="component" value="Unassembled WGS sequence"/>
</dbReference>
<feature type="transmembrane region" description="Helical" evidence="6">
    <location>
        <begin position="244"/>
        <end position="264"/>
    </location>
</feature>
<evidence type="ECO:0000313" key="8">
    <source>
        <dbReference type="Proteomes" id="UP000243547"/>
    </source>
</evidence>
<dbReference type="GO" id="GO:0005886">
    <property type="term" value="C:plasma membrane"/>
    <property type="evidence" value="ECO:0007669"/>
    <property type="project" value="UniProtKB-SubCell"/>
</dbReference>
<keyword evidence="2" id="KW-1003">Cell membrane</keyword>
<feature type="transmembrane region" description="Helical" evidence="6">
    <location>
        <begin position="284"/>
        <end position="304"/>
    </location>
</feature>
<evidence type="ECO:0000256" key="2">
    <source>
        <dbReference type="ARBA" id="ARBA00022475"/>
    </source>
</evidence>
<dbReference type="Pfam" id="PF02690">
    <property type="entry name" value="Na_Pi_cotrans"/>
    <property type="match status" value="2"/>
</dbReference>
<feature type="transmembrane region" description="Helical" evidence="6">
    <location>
        <begin position="45"/>
        <end position="71"/>
    </location>
</feature>
<proteinExistence type="predicted"/>
<gene>
    <name evidence="7" type="ORF">SAMN02745227_00653</name>
</gene>
<evidence type="ECO:0000256" key="6">
    <source>
        <dbReference type="SAM" id="Phobius"/>
    </source>
</evidence>
<protein>
    <submittedName>
        <fullName evidence="7">Phosphate:Na+ symporter</fullName>
    </submittedName>
</protein>
<dbReference type="PANTHER" id="PTHR10010">
    <property type="entry name" value="SOLUTE CARRIER FAMILY 34 SODIUM PHOSPHATE , MEMBER 2-RELATED"/>
    <property type="match status" value="1"/>
</dbReference>
<dbReference type="PANTHER" id="PTHR10010:SF46">
    <property type="entry name" value="SODIUM-DEPENDENT PHOSPHATE TRANSPORT PROTEIN 2B"/>
    <property type="match status" value="1"/>
</dbReference>
<keyword evidence="3 6" id="KW-0812">Transmembrane</keyword>
<dbReference type="InterPro" id="IPR003841">
    <property type="entry name" value="Na/Pi_transpt"/>
</dbReference>
<dbReference type="GO" id="GO:0005436">
    <property type="term" value="F:sodium:phosphate symporter activity"/>
    <property type="evidence" value="ECO:0007669"/>
    <property type="project" value="InterPro"/>
</dbReference>
<keyword evidence="4 6" id="KW-1133">Transmembrane helix</keyword>
<evidence type="ECO:0000256" key="1">
    <source>
        <dbReference type="ARBA" id="ARBA00004651"/>
    </source>
</evidence>
<name>A0A1M6M4C1_9FIRM</name>
<evidence type="ECO:0000313" key="7">
    <source>
        <dbReference type="EMBL" id="SHJ78289.1"/>
    </source>
</evidence>
<keyword evidence="8" id="KW-1185">Reference proteome</keyword>
<evidence type="ECO:0000256" key="3">
    <source>
        <dbReference type="ARBA" id="ARBA00022692"/>
    </source>
</evidence>
<feature type="transmembrane region" description="Helical" evidence="6">
    <location>
        <begin position="6"/>
        <end position="24"/>
    </location>
</feature>
<comment type="subcellular location">
    <subcellularLocation>
        <location evidence="1">Cell membrane</location>
        <topology evidence="1">Multi-pass membrane protein</topology>
    </subcellularLocation>
</comment>
<keyword evidence="5 6" id="KW-0472">Membrane</keyword>
<dbReference type="AlphaFoldDB" id="A0A1M6M4C1"/>
<organism evidence="7 8">
    <name type="scientific">Anaerobranca californiensis DSM 14826</name>
    <dbReference type="NCBI Taxonomy" id="1120989"/>
    <lineage>
        <taxon>Bacteria</taxon>
        <taxon>Bacillati</taxon>
        <taxon>Bacillota</taxon>
        <taxon>Clostridia</taxon>
        <taxon>Eubacteriales</taxon>
        <taxon>Proteinivoracaceae</taxon>
        <taxon>Anaerobranca</taxon>
    </lineage>
</organism>
<sequence length="308" mass="33335">MQILHSIHFVIALGIFLIIIKEFAQSCSCLMTENKRKILLKSQNTLVMVLAGALLSALAQSSSIVVLMVIGLVEGGVISEKNGLAAVLGTEIGTTVTGQLLSIPHKTIFFILPLILIISMVLPKFKNLRKTIFWFALLIISLYHMGLPVKGLTSNSGNTMLRQLLLMANNKVHLAIFIGFAFTALIQSSSALTALAINLGRVGVLEITGALGLILGANLGTCITGVLASFSFSKKAKTIVVGQILFNFLGIIIISIIFHHYVNLVILITPSNLIERQIANGQTLFNALSVIAILPIFPIFYRIVKKFL</sequence>
<dbReference type="NCBIfam" id="NF037997">
    <property type="entry name" value="Na_Pi_symport"/>
    <property type="match status" value="1"/>
</dbReference>
<reference evidence="8" key="1">
    <citation type="submission" date="2016-11" db="EMBL/GenBank/DDBJ databases">
        <authorList>
            <person name="Varghese N."/>
            <person name="Submissions S."/>
        </authorList>
    </citation>
    <scope>NUCLEOTIDE SEQUENCE [LARGE SCALE GENOMIC DNA]</scope>
    <source>
        <strain evidence="8">DSM 14826</strain>
    </source>
</reference>